<feature type="compositionally biased region" description="Polar residues" evidence="1">
    <location>
        <begin position="41"/>
        <end position="55"/>
    </location>
</feature>
<dbReference type="AlphaFoldDB" id="A0A7R9C1T8"/>
<feature type="region of interest" description="Disordered" evidence="1">
    <location>
        <begin position="1"/>
        <end position="69"/>
    </location>
</feature>
<feature type="compositionally biased region" description="Low complexity" evidence="1">
    <location>
        <begin position="26"/>
        <end position="40"/>
    </location>
</feature>
<name>A0A7R9C1T8_9CRUS</name>
<feature type="compositionally biased region" description="Basic and acidic residues" evidence="1">
    <location>
        <begin position="113"/>
        <end position="124"/>
    </location>
</feature>
<protein>
    <submittedName>
        <fullName evidence="2">Uncharacterized protein</fullName>
    </submittedName>
</protein>
<evidence type="ECO:0000313" key="3">
    <source>
        <dbReference type="Proteomes" id="UP000678499"/>
    </source>
</evidence>
<dbReference type="Proteomes" id="UP000678499">
    <property type="component" value="Unassembled WGS sequence"/>
</dbReference>
<proteinExistence type="predicted"/>
<dbReference type="EMBL" id="CAJPEX010007996">
    <property type="protein sequence ID" value="CAG0924535.1"/>
    <property type="molecule type" value="Genomic_DNA"/>
</dbReference>
<reference evidence="2" key="1">
    <citation type="submission" date="2020-11" db="EMBL/GenBank/DDBJ databases">
        <authorList>
            <person name="Tran Van P."/>
        </authorList>
    </citation>
    <scope>NUCLEOTIDE SEQUENCE</scope>
</reference>
<evidence type="ECO:0000313" key="2">
    <source>
        <dbReference type="EMBL" id="CAD7284383.1"/>
    </source>
</evidence>
<feature type="region of interest" description="Disordered" evidence="1">
    <location>
        <begin position="86"/>
        <end position="141"/>
    </location>
</feature>
<dbReference type="EMBL" id="OA890033">
    <property type="protein sequence ID" value="CAD7284383.1"/>
    <property type="molecule type" value="Genomic_DNA"/>
</dbReference>
<evidence type="ECO:0000256" key="1">
    <source>
        <dbReference type="SAM" id="MobiDB-lite"/>
    </source>
</evidence>
<organism evidence="2">
    <name type="scientific">Notodromas monacha</name>
    <dbReference type="NCBI Taxonomy" id="399045"/>
    <lineage>
        <taxon>Eukaryota</taxon>
        <taxon>Metazoa</taxon>
        <taxon>Ecdysozoa</taxon>
        <taxon>Arthropoda</taxon>
        <taxon>Crustacea</taxon>
        <taxon>Oligostraca</taxon>
        <taxon>Ostracoda</taxon>
        <taxon>Podocopa</taxon>
        <taxon>Podocopida</taxon>
        <taxon>Cypridocopina</taxon>
        <taxon>Cypridoidea</taxon>
        <taxon>Cyprididae</taxon>
        <taxon>Notodromas</taxon>
    </lineage>
</organism>
<gene>
    <name evidence="2" type="ORF">NMOB1V02_LOCUS11990</name>
</gene>
<keyword evidence="3" id="KW-1185">Reference proteome</keyword>
<feature type="compositionally biased region" description="Gly residues" evidence="1">
    <location>
        <begin position="86"/>
        <end position="101"/>
    </location>
</feature>
<accession>A0A7R9C1T8</accession>
<feature type="compositionally biased region" description="Low complexity" evidence="1">
    <location>
        <begin position="125"/>
        <end position="138"/>
    </location>
</feature>
<sequence length="262" mass="26760">DASYGKLGNKSPSLCVSDHTKHKRSSPSLTSSSSSSSSSSKNPEGRSSTNSSISRADSRSPDRPVSASTSHVATLMNGKMVLNGGAGGVGGPASGAGGGDSGSHKRFSASELSKSDDGLKHKSLSEVPVSNNSSSSSPAQTVHPIIRSGVEVLQGQMAAAAASHGFGSYPFAQSQMYAQSQAQGYPSLGYDPAALLRSAPFYYPHLFGGGAAAAAAVNNHAAALANAYRPYMTVHHQLSNCRDPFCVGQCQQTVPSPVMPST</sequence>
<feature type="non-terminal residue" evidence="2">
    <location>
        <position position="262"/>
    </location>
</feature>